<accession>A0AAV2JBL9</accession>
<evidence type="ECO:0000313" key="9">
    <source>
        <dbReference type="Proteomes" id="UP001497482"/>
    </source>
</evidence>
<keyword evidence="1 6" id="KW-0732">Signal</keyword>
<evidence type="ECO:0000256" key="4">
    <source>
        <dbReference type="ARBA" id="ARBA00023180"/>
    </source>
</evidence>
<dbReference type="SUPFAM" id="SSF56487">
    <property type="entry name" value="SRCR-like"/>
    <property type="match status" value="1"/>
</dbReference>
<dbReference type="GO" id="GO:0016020">
    <property type="term" value="C:membrane"/>
    <property type="evidence" value="ECO:0007669"/>
    <property type="project" value="InterPro"/>
</dbReference>
<dbReference type="InterPro" id="IPR036772">
    <property type="entry name" value="SRCR-like_dom_sf"/>
</dbReference>
<gene>
    <name evidence="8" type="ORF">KC01_LOCUS5689</name>
</gene>
<evidence type="ECO:0000256" key="2">
    <source>
        <dbReference type="ARBA" id="ARBA00022737"/>
    </source>
</evidence>
<dbReference type="PANTHER" id="PTHR47653">
    <property type="entry name" value="PROTEIN BARK BEETLE"/>
    <property type="match status" value="1"/>
</dbReference>
<keyword evidence="3" id="KW-1015">Disulfide bond</keyword>
<dbReference type="Gene3D" id="3.10.250.10">
    <property type="entry name" value="SRCR-like domain"/>
    <property type="match status" value="1"/>
</dbReference>
<evidence type="ECO:0000259" key="7">
    <source>
        <dbReference type="PROSITE" id="PS50287"/>
    </source>
</evidence>
<name>A0AAV2JBL9_KNICA</name>
<keyword evidence="2" id="KW-0677">Repeat</keyword>
<dbReference type="AlphaFoldDB" id="A0AAV2JBL9"/>
<dbReference type="Pfam" id="PF00530">
    <property type="entry name" value="SRCR"/>
    <property type="match status" value="1"/>
</dbReference>
<protein>
    <recommendedName>
        <fullName evidence="7">SRCR domain-containing protein</fullName>
    </recommendedName>
</protein>
<evidence type="ECO:0000256" key="5">
    <source>
        <dbReference type="PROSITE-ProRule" id="PRU00196"/>
    </source>
</evidence>
<evidence type="ECO:0000256" key="6">
    <source>
        <dbReference type="SAM" id="SignalP"/>
    </source>
</evidence>
<feature type="chain" id="PRO_5043752126" description="SRCR domain-containing protein" evidence="6">
    <location>
        <begin position="30"/>
        <end position="89"/>
    </location>
</feature>
<dbReference type="EMBL" id="OZ035833">
    <property type="protein sequence ID" value="CAL1573876.1"/>
    <property type="molecule type" value="Genomic_DNA"/>
</dbReference>
<dbReference type="InterPro" id="IPR001190">
    <property type="entry name" value="SRCR"/>
</dbReference>
<keyword evidence="4" id="KW-0325">Glycoprotein</keyword>
<dbReference type="InterPro" id="IPR053243">
    <property type="entry name" value="SJ_maturation_regulator"/>
</dbReference>
<reference evidence="8 9" key="1">
    <citation type="submission" date="2024-04" db="EMBL/GenBank/DDBJ databases">
        <authorList>
            <person name="Waldvogel A.-M."/>
            <person name="Schoenle A."/>
        </authorList>
    </citation>
    <scope>NUCLEOTIDE SEQUENCE [LARGE SCALE GENOMIC DNA]</scope>
</reference>
<sequence>MVSVWLTMTAGQWLSGVWLLLTLLCSLHSVGVCSVLRYSQEVRLVNGSKSCEGRLEIFYNETWGTVCDDNWDMVDAGMRLRHLMVIFVS</sequence>
<comment type="caution">
    <text evidence="5">Lacks conserved residue(s) required for the propagation of feature annotation.</text>
</comment>
<feature type="domain" description="SRCR" evidence="7">
    <location>
        <begin position="42"/>
        <end position="83"/>
    </location>
</feature>
<evidence type="ECO:0000313" key="8">
    <source>
        <dbReference type="EMBL" id="CAL1573876.1"/>
    </source>
</evidence>
<evidence type="ECO:0000256" key="1">
    <source>
        <dbReference type="ARBA" id="ARBA00022729"/>
    </source>
</evidence>
<feature type="signal peptide" evidence="6">
    <location>
        <begin position="1"/>
        <end position="29"/>
    </location>
</feature>
<proteinExistence type="predicted"/>
<dbReference type="GO" id="GO:0045217">
    <property type="term" value="P:cell-cell junction maintenance"/>
    <property type="evidence" value="ECO:0007669"/>
    <property type="project" value="TreeGrafter"/>
</dbReference>
<dbReference type="Proteomes" id="UP001497482">
    <property type="component" value="Chromosome 11"/>
</dbReference>
<dbReference type="PROSITE" id="PS50287">
    <property type="entry name" value="SRCR_2"/>
    <property type="match status" value="1"/>
</dbReference>
<dbReference type="PANTHER" id="PTHR47653:SF1">
    <property type="entry name" value="DELETED IN MALIGNANT BRAIN TUMORS 1 PROTEIN"/>
    <property type="match status" value="1"/>
</dbReference>
<dbReference type="PRINTS" id="PR00258">
    <property type="entry name" value="SPERACTRCPTR"/>
</dbReference>
<keyword evidence="9" id="KW-1185">Reference proteome</keyword>
<evidence type="ECO:0000256" key="3">
    <source>
        <dbReference type="ARBA" id="ARBA00023157"/>
    </source>
</evidence>
<organism evidence="8 9">
    <name type="scientific">Knipowitschia caucasica</name>
    <name type="common">Caucasian dwarf goby</name>
    <name type="synonym">Pomatoschistus caucasicus</name>
    <dbReference type="NCBI Taxonomy" id="637954"/>
    <lineage>
        <taxon>Eukaryota</taxon>
        <taxon>Metazoa</taxon>
        <taxon>Chordata</taxon>
        <taxon>Craniata</taxon>
        <taxon>Vertebrata</taxon>
        <taxon>Euteleostomi</taxon>
        <taxon>Actinopterygii</taxon>
        <taxon>Neopterygii</taxon>
        <taxon>Teleostei</taxon>
        <taxon>Neoteleostei</taxon>
        <taxon>Acanthomorphata</taxon>
        <taxon>Gobiaria</taxon>
        <taxon>Gobiiformes</taxon>
        <taxon>Gobioidei</taxon>
        <taxon>Gobiidae</taxon>
        <taxon>Gobiinae</taxon>
        <taxon>Knipowitschia</taxon>
    </lineage>
</organism>